<keyword evidence="2" id="KW-1185">Reference proteome</keyword>
<dbReference type="AlphaFoldDB" id="A0AAV8S0X5"/>
<accession>A0AAV8S0X5</accession>
<name>A0AAV8S0X5_ENSVE</name>
<gene>
    <name evidence="1" type="ORF">OPV22_003541</name>
</gene>
<organism evidence="1 2">
    <name type="scientific">Ensete ventricosum</name>
    <name type="common">Abyssinian banana</name>
    <name type="synonym">Musa ensete</name>
    <dbReference type="NCBI Taxonomy" id="4639"/>
    <lineage>
        <taxon>Eukaryota</taxon>
        <taxon>Viridiplantae</taxon>
        <taxon>Streptophyta</taxon>
        <taxon>Embryophyta</taxon>
        <taxon>Tracheophyta</taxon>
        <taxon>Spermatophyta</taxon>
        <taxon>Magnoliopsida</taxon>
        <taxon>Liliopsida</taxon>
        <taxon>Zingiberales</taxon>
        <taxon>Musaceae</taxon>
        <taxon>Ensete</taxon>
    </lineage>
</organism>
<dbReference type="EMBL" id="JAQQAF010000001">
    <property type="protein sequence ID" value="KAJ8513107.1"/>
    <property type="molecule type" value="Genomic_DNA"/>
</dbReference>
<evidence type="ECO:0000313" key="1">
    <source>
        <dbReference type="EMBL" id="KAJ8513107.1"/>
    </source>
</evidence>
<dbReference type="Proteomes" id="UP001222027">
    <property type="component" value="Unassembled WGS sequence"/>
</dbReference>
<comment type="caution">
    <text evidence="1">The sequence shown here is derived from an EMBL/GenBank/DDBJ whole genome shotgun (WGS) entry which is preliminary data.</text>
</comment>
<reference evidence="1 2" key="1">
    <citation type="submission" date="2022-12" db="EMBL/GenBank/DDBJ databases">
        <title>Chromosome-scale assembly of the Ensete ventricosum genome.</title>
        <authorList>
            <person name="Dussert Y."/>
            <person name="Stocks J."/>
            <person name="Wendawek A."/>
            <person name="Woldeyes F."/>
            <person name="Nichols R.A."/>
            <person name="Borrell J.S."/>
        </authorList>
    </citation>
    <scope>NUCLEOTIDE SEQUENCE [LARGE SCALE GENOMIC DNA]</scope>
    <source>
        <strain evidence="2">cv. Maze</strain>
        <tissue evidence="1">Seeds</tissue>
    </source>
</reference>
<proteinExistence type="predicted"/>
<evidence type="ECO:0000313" key="2">
    <source>
        <dbReference type="Proteomes" id="UP001222027"/>
    </source>
</evidence>
<protein>
    <submittedName>
        <fullName evidence="1">Uncharacterized protein</fullName>
    </submittedName>
</protein>
<sequence length="196" mass="22219">MRPVMVAHRITASVDQFPRRNRDRKRQIRRCGVLVGEHELDSTRDDNCSLLRRPHMVETPWPSLFASFVVVLDRLSLLPPAMSSSRFPEPKRHVNFFVTVSSSEKIPFFPVLALRHPFTQLTGIHQVIALGKMRRLLTMQNAAPKAEGGGGWKHPVLLARRVRGNQWGELADDRSSSSQKLCGFLLHCPRPLDVDG</sequence>